<evidence type="ECO:0000313" key="7">
    <source>
        <dbReference type="EnsemblMetazoa" id="AAEL022189-PB"/>
    </source>
</evidence>
<dbReference type="CDD" id="cd06186">
    <property type="entry name" value="NOX_Duox_like_FAD_NADP"/>
    <property type="match status" value="1"/>
</dbReference>
<dbReference type="GO" id="GO:0043020">
    <property type="term" value="C:NADPH oxidase complex"/>
    <property type="evidence" value="ECO:0007669"/>
    <property type="project" value="TreeGrafter"/>
</dbReference>
<dbReference type="GO" id="GO:0016175">
    <property type="term" value="F:superoxide-generating NAD(P)H oxidase activity"/>
    <property type="evidence" value="ECO:0007669"/>
    <property type="project" value="TreeGrafter"/>
</dbReference>
<dbReference type="OrthoDB" id="436496at2759"/>
<comment type="catalytic activity">
    <reaction evidence="6">
        <text>NADPH + 2 O2 = 2 superoxide + NADP(+) + H(+)</text>
        <dbReference type="Rhea" id="RHEA:63180"/>
        <dbReference type="ChEBI" id="CHEBI:15378"/>
        <dbReference type="ChEBI" id="CHEBI:15379"/>
        <dbReference type="ChEBI" id="CHEBI:18421"/>
        <dbReference type="ChEBI" id="CHEBI:57783"/>
        <dbReference type="ChEBI" id="CHEBI:58349"/>
    </reaction>
</comment>
<sequence length="602" mass="69081">MLYHCLVKCKLLIPDFKMERTSKVYHATRNFMFKYFLAFTWIGFNFVVFCKAFSHYHHDPEYYYLSKILGNGLCISRGTAPILNLTMAIITLPVSRSFNVLLNALFGRWSIRALVFYLEKIKVLHLFLGTGLIIVGVIHSIAHFINIVNFVDNYDAQFDAINWATGMDDSKLRLLVATPTGFSGCVMLVTLFAIAYFSSRQMRDRFYNSFLASHHLFLVFYGMMFYHPLSNIIKHQTNLKAHPNGCDIIDDHVFRNDSVLQAICSEEPKFSAGDKSLASSASQHPESSPFSVMKIECKTQAWIWPLTGLSIYILDIIIRYLTAHSDRRKVSTLQSYVLPANGVYLRLRFTSSKRIVISAGQYVLLQCPAISTLEWHPFTVVDFPTAIHNTVSLTVAVRGDWTQRLYDLVSEKERLKQSGAGHNALGRLQFLLDGPYPSAMTGMLKCKRIVYIGAGVGITPFAGFVRHLLNFNTDRPSRIHLIWIVRKAEMFTWFADELKRLQERFWKQNKPDRFTLKLFLTRNYNVNVIDEYFGDYPTLKARINKGRPNWDEVFLDLAALYAGKSVTVFSCGPKGMTKELKGMCREYRKHACKFTYLHEGFG</sequence>
<dbReference type="AlphaFoldDB" id="A0A6I8TPC3"/>
<name>A0A6I8TPC3_AEDAE</name>
<dbReference type="Pfam" id="PF08030">
    <property type="entry name" value="NAD_binding_6"/>
    <property type="match status" value="1"/>
</dbReference>
<evidence type="ECO:0000256" key="5">
    <source>
        <dbReference type="ARBA" id="ARBA00023136"/>
    </source>
</evidence>
<dbReference type="Proteomes" id="UP000008820">
    <property type="component" value="Chromosome 3"/>
</dbReference>
<evidence type="ECO:0000256" key="3">
    <source>
        <dbReference type="ARBA" id="ARBA00022989"/>
    </source>
</evidence>
<dbReference type="InterPro" id="IPR017938">
    <property type="entry name" value="Riboflavin_synthase-like_b-brl"/>
</dbReference>
<dbReference type="PANTHER" id="PTHR11972:SF153">
    <property type="entry name" value="SUPEROXIDE-GENERATING NADPH OXIDASE HEAVY CHAIN SUBUNIT A"/>
    <property type="match status" value="1"/>
</dbReference>
<dbReference type="InParanoid" id="A0A6I8TPC3"/>
<proteinExistence type="predicted"/>
<dbReference type="Pfam" id="PF01794">
    <property type="entry name" value="Ferric_reduct"/>
    <property type="match status" value="1"/>
</dbReference>
<keyword evidence="2" id="KW-0812">Transmembrane</keyword>
<keyword evidence="3" id="KW-1133">Transmembrane helix</keyword>
<evidence type="ECO:0000256" key="1">
    <source>
        <dbReference type="ARBA" id="ARBA00004141"/>
    </source>
</evidence>
<dbReference type="InterPro" id="IPR013121">
    <property type="entry name" value="Fe_red_NAD-bd_6"/>
</dbReference>
<dbReference type="Gene3D" id="3.40.50.80">
    <property type="entry name" value="Nucleotide-binding domain of ferredoxin-NADP reductase (FNR) module"/>
    <property type="match status" value="1"/>
</dbReference>
<keyword evidence="5" id="KW-0472">Membrane</keyword>
<dbReference type="SUPFAM" id="SSF63380">
    <property type="entry name" value="Riboflavin synthase domain-like"/>
    <property type="match status" value="1"/>
</dbReference>
<evidence type="ECO:0000313" key="8">
    <source>
        <dbReference type="Proteomes" id="UP000008820"/>
    </source>
</evidence>
<dbReference type="InterPro" id="IPR039261">
    <property type="entry name" value="FNR_nucleotide-bd"/>
</dbReference>
<evidence type="ECO:0000256" key="4">
    <source>
        <dbReference type="ARBA" id="ARBA00023002"/>
    </source>
</evidence>
<dbReference type="InterPro" id="IPR000778">
    <property type="entry name" value="Cyt_b245_heavy_chain"/>
</dbReference>
<dbReference type="PRINTS" id="PR00466">
    <property type="entry name" value="GP91PHOX"/>
</dbReference>
<dbReference type="GO" id="GO:0006952">
    <property type="term" value="P:defense response"/>
    <property type="evidence" value="ECO:0007669"/>
    <property type="project" value="TreeGrafter"/>
</dbReference>
<dbReference type="Pfam" id="PF08022">
    <property type="entry name" value="FAD_binding_8"/>
    <property type="match status" value="1"/>
</dbReference>
<dbReference type="EnsemblMetazoa" id="AAEL022189-RB">
    <property type="protein sequence ID" value="AAEL022189-PB"/>
    <property type="gene ID" value="AAEL022189"/>
</dbReference>
<dbReference type="InterPro" id="IPR013130">
    <property type="entry name" value="Fe3_Rdtase_TM_dom"/>
</dbReference>
<accession>A0A6I8TPC3</accession>
<reference evidence="7 8" key="1">
    <citation type="submission" date="2017-06" db="EMBL/GenBank/DDBJ databases">
        <title>Aedes aegypti genome working group (AGWG) sequencing and assembly.</title>
        <authorList>
            <consortium name="Aedes aegypti Genome Working Group (AGWG)"/>
            <person name="Matthews B.J."/>
        </authorList>
    </citation>
    <scope>NUCLEOTIDE SEQUENCE [LARGE SCALE GENOMIC DNA]</scope>
    <source>
        <strain evidence="7 8">LVP_AGWG</strain>
    </source>
</reference>
<organism evidence="7 8">
    <name type="scientific">Aedes aegypti</name>
    <name type="common">Yellowfever mosquito</name>
    <name type="synonym">Culex aegypti</name>
    <dbReference type="NCBI Taxonomy" id="7159"/>
    <lineage>
        <taxon>Eukaryota</taxon>
        <taxon>Metazoa</taxon>
        <taxon>Ecdysozoa</taxon>
        <taxon>Arthropoda</taxon>
        <taxon>Hexapoda</taxon>
        <taxon>Insecta</taxon>
        <taxon>Pterygota</taxon>
        <taxon>Neoptera</taxon>
        <taxon>Endopterygota</taxon>
        <taxon>Diptera</taxon>
        <taxon>Nematocera</taxon>
        <taxon>Culicoidea</taxon>
        <taxon>Culicidae</taxon>
        <taxon>Culicinae</taxon>
        <taxon>Aedini</taxon>
        <taxon>Aedes</taxon>
        <taxon>Stegomyia</taxon>
    </lineage>
</organism>
<comment type="subcellular location">
    <subcellularLocation>
        <location evidence="1">Membrane</location>
        <topology evidence="1">Multi-pass membrane protein</topology>
    </subcellularLocation>
</comment>
<gene>
    <name evidence="7" type="primary">5572965</name>
</gene>
<protein>
    <submittedName>
        <fullName evidence="7">Uncharacterized protein</fullName>
    </submittedName>
</protein>
<dbReference type="InterPro" id="IPR017927">
    <property type="entry name" value="FAD-bd_FR_type"/>
</dbReference>
<dbReference type="InterPro" id="IPR013112">
    <property type="entry name" value="FAD-bd_8"/>
</dbReference>
<dbReference type="InterPro" id="IPR050369">
    <property type="entry name" value="RBOH/FRE"/>
</dbReference>
<reference evidence="7" key="2">
    <citation type="submission" date="2020-05" db="UniProtKB">
        <authorList>
            <consortium name="EnsemblMetazoa"/>
        </authorList>
    </citation>
    <scope>IDENTIFICATION</scope>
    <source>
        <strain evidence="7">LVP_AGWG</strain>
    </source>
</reference>
<dbReference type="GO" id="GO:0042554">
    <property type="term" value="P:superoxide anion generation"/>
    <property type="evidence" value="ECO:0007669"/>
    <property type="project" value="TreeGrafter"/>
</dbReference>
<dbReference type="PANTHER" id="PTHR11972">
    <property type="entry name" value="NADPH OXIDASE"/>
    <property type="match status" value="1"/>
</dbReference>
<dbReference type="SUPFAM" id="SSF52343">
    <property type="entry name" value="Ferredoxin reductase-like, C-terminal NADP-linked domain"/>
    <property type="match status" value="1"/>
</dbReference>
<keyword evidence="4" id="KW-0560">Oxidoreductase</keyword>
<keyword evidence="8" id="KW-1185">Reference proteome</keyword>
<dbReference type="PROSITE" id="PS51384">
    <property type="entry name" value="FAD_FR"/>
    <property type="match status" value="1"/>
</dbReference>
<evidence type="ECO:0000256" key="2">
    <source>
        <dbReference type="ARBA" id="ARBA00022692"/>
    </source>
</evidence>
<evidence type="ECO:0000256" key="6">
    <source>
        <dbReference type="ARBA" id="ARBA00049908"/>
    </source>
</evidence>